<accession>A0A372IU76</accession>
<dbReference type="PANTHER" id="PTHR32347:SF23">
    <property type="entry name" value="BLL5650 PROTEIN"/>
    <property type="match status" value="1"/>
</dbReference>
<evidence type="ECO:0000256" key="1">
    <source>
        <dbReference type="ARBA" id="ARBA00004196"/>
    </source>
</evidence>
<comment type="subcellular location">
    <subcellularLocation>
        <location evidence="1">Cell envelope</location>
    </subcellularLocation>
</comment>
<evidence type="ECO:0000256" key="5">
    <source>
        <dbReference type="SAM" id="Phobius"/>
    </source>
</evidence>
<protein>
    <submittedName>
        <fullName evidence="7">Efflux RND transporter periplasmic adaptor subunit</fullName>
    </submittedName>
</protein>
<dbReference type="PANTHER" id="PTHR32347">
    <property type="entry name" value="EFFLUX SYSTEM COMPONENT YKNX-RELATED"/>
    <property type="match status" value="1"/>
</dbReference>
<sequence>MARAKARRINTAWIWLISAVAILIIFYAVHLATRSHLPILTAVASRNNLETQTSTNGKVEPQVNFEAHAPFPGVIKTLYVHEGEQVAKGKLLLSMDDTDARSRVATALAALRTAEVGYQSTVQGGTQEERLSLNGDLEKARIDRDQAQQDVQALQKLQLTGAASASEVNAAKERLAADNSSLQVLQQRKSNRYDPADLARAKASLDDAQAAYAAAQEQVNQANVRAPFAGTVYSLPVSGTEFAQQGSLLLSLADLAKLQVRAYFDEPEIGRLKVGQPIVIHWDARPTRVWHGHVLRVPSTIITYGTRNVGEVLVSIDDADGLLLPNTNVRVTVTVASLADVLTIPREALHIEQGSTYVYRIDNGKLNRIPVNVGTLNLTEVQITSGLKEGDIVALSTTNGQPLGDGLPVEVVK</sequence>
<organism evidence="7 8">
    <name type="scientific">Paracidobacterium acidisoli</name>
    <dbReference type="NCBI Taxonomy" id="2303751"/>
    <lineage>
        <taxon>Bacteria</taxon>
        <taxon>Pseudomonadati</taxon>
        <taxon>Acidobacteriota</taxon>
        <taxon>Terriglobia</taxon>
        <taxon>Terriglobales</taxon>
        <taxon>Acidobacteriaceae</taxon>
        <taxon>Paracidobacterium</taxon>
    </lineage>
</organism>
<dbReference type="GO" id="GO:0016020">
    <property type="term" value="C:membrane"/>
    <property type="evidence" value="ECO:0007669"/>
    <property type="project" value="InterPro"/>
</dbReference>
<proteinExistence type="inferred from homology"/>
<dbReference type="AlphaFoldDB" id="A0A372IU76"/>
<dbReference type="InterPro" id="IPR006143">
    <property type="entry name" value="RND_pump_MFP"/>
</dbReference>
<evidence type="ECO:0000313" key="7">
    <source>
        <dbReference type="EMBL" id="RFU18349.1"/>
    </source>
</evidence>
<keyword evidence="5" id="KW-0472">Membrane</keyword>
<dbReference type="SUPFAM" id="SSF111369">
    <property type="entry name" value="HlyD-like secretion proteins"/>
    <property type="match status" value="1"/>
</dbReference>
<dbReference type="Gene3D" id="2.40.50.100">
    <property type="match status" value="1"/>
</dbReference>
<gene>
    <name evidence="7" type="ORF">D0Y96_01925</name>
</gene>
<evidence type="ECO:0000256" key="2">
    <source>
        <dbReference type="ARBA" id="ARBA00009477"/>
    </source>
</evidence>
<feature type="domain" description="YknX-like C-terminal permuted SH3-like" evidence="6">
    <location>
        <begin position="341"/>
        <end position="410"/>
    </location>
</feature>
<dbReference type="GO" id="GO:0030313">
    <property type="term" value="C:cell envelope"/>
    <property type="evidence" value="ECO:0007669"/>
    <property type="project" value="UniProtKB-SubCell"/>
</dbReference>
<dbReference type="Gene3D" id="2.40.420.20">
    <property type="match status" value="1"/>
</dbReference>
<reference evidence="7 8" key="1">
    <citation type="submission" date="2018-08" db="EMBL/GenBank/DDBJ databases">
        <title>Acidipila sp. 4G-K13, an acidobacterium isolated from forest soil.</title>
        <authorList>
            <person name="Gao Z.-H."/>
            <person name="Qiu L.-H."/>
        </authorList>
    </citation>
    <scope>NUCLEOTIDE SEQUENCE [LARGE SCALE GENOMIC DNA]</scope>
    <source>
        <strain evidence="7 8">4G-K13</strain>
    </source>
</reference>
<dbReference type="InterPro" id="IPR050465">
    <property type="entry name" value="UPF0194_transport"/>
</dbReference>
<dbReference type="GO" id="GO:0022857">
    <property type="term" value="F:transmembrane transporter activity"/>
    <property type="evidence" value="ECO:0007669"/>
    <property type="project" value="InterPro"/>
</dbReference>
<dbReference type="Proteomes" id="UP000264702">
    <property type="component" value="Unassembled WGS sequence"/>
</dbReference>
<comment type="caution">
    <text evidence="7">The sequence shown here is derived from an EMBL/GenBank/DDBJ whole genome shotgun (WGS) entry which is preliminary data.</text>
</comment>
<evidence type="ECO:0000256" key="3">
    <source>
        <dbReference type="ARBA" id="ARBA00023054"/>
    </source>
</evidence>
<evidence type="ECO:0000313" key="8">
    <source>
        <dbReference type="Proteomes" id="UP000264702"/>
    </source>
</evidence>
<keyword evidence="5" id="KW-0812">Transmembrane</keyword>
<keyword evidence="3 4" id="KW-0175">Coiled coil</keyword>
<dbReference type="EMBL" id="QVQT01000001">
    <property type="protein sequence ID" value="RFU18349.1"/>
    <property type="molecule type" value="Genomic_DNA"/>
</dbReference>
<keyword evidence="5" id="KW-1133">Transmembrane helix</keyword>
<dbReference type="Gene3D" id="2.40.30.170">
    <property type="match status" value="1"/>
</dbReference>
<dbReference type="OrthoDB" id="115521at2"/>
<dbReference type="RefSeq" id="WP_117297643.1">
    <property type="nucleotide sequence ID" value="NZ_QVQT02000001.1"/>
</dbReference>
<name>A0A372IU76_9BACT</name>
<feature type="transmembrane region" description="Helical" evidence="5">
    <location>
        <begin position="12"/>
        <end position="32"/>
    </location>
</feature>
<dbReference type="Pfam" id="PF25989">
    <property type="entry name" value="YknX_C"/>
    <property type="match status" value="1"/>
</dbReference>
<evidence type="ECO:0000259" key="6">
    <source>
        <dbReference type="Pfam" id="PF25989"/>
    </source>
</evidence>
<dbReference type="NCBIfam" id="TIGR01730">
    <property type="entry name" value="RND_mfp"/>
    <property type="match status" value="1"/>
</dbReference>
<feature type="coiled-coil region" evidence="4">
    <location>
        <begin position="130"/>
        <end position="225"/>
    </location>
</feature>
<evidence type="ECO:0000256" key="4">
    <source>
        <dbReference type="SAM" id="Coils"/>
    </source>
</evidence>
<keyword evidence="8" id="KW-1185">Reference proteome</keyword>
<dbReference type="InterPro" id="IPR058637">
    <property type="entry name" value="YknX-like_C"/>
</dbReference>
<comment type="similarity">
    <text evidence="2">Belongs to the membrane fusion protein (MFP) (TC 8.A.1) family.</text>
</comment>